<reference evidence="3 4" key="1">
    <citation type="submission" date="2017-12" db="EMBL/GenBank/DDBJ databases">
        <title>Sequencing, de novo assembly and annotation of complete genome of a new Thraustochytrid species, strain FCC1311.</title>
        <authorList>
            <person name="Sedici K."/>
            <person name="Godart F."/>
            <person name="Aiese Cigliano R."/>
            <person name="Sanseverino W."/>
            <person name="Barakat M."/>
            <person name="Ortet P."/>
            <person name="Marechal E."/>
            <person name="Cagnac O."/>
            <person name="Amato A."/>
        </authorList>
    </citation>
    <scope>NUCLEOTIDE SEQUENCE [LARGE SCALE GENOMIC DNA]</scope>
</reference>
<dbReference type="InterPro" id="IPR050960">
    <property type="entry name" value="AB_hydrolase_4_sf"/>
</dbReference>
<dbReference type="PANTHER" id="PTHR10794:SF63">
    <property type="entry name" value="ALPHA_BETA HYDROLASE 1, ISOFORM A"/>
    <property type="match status" value="1"/>
</dbReference>
<sequence>MGVAELSSAAREAVSRKDLRKALLKYGVPAALLLAAVRTFAPRQRVSIKSKEEVRGSGKYFASLALALKSSTLRNMLLSALGVTYLSNRLFGVRAKRAFPSFFATIWGLIYFFHVAETPHVWFRRTYYNTTLVEKSKITTTEFWPVFWLFNRHAQTVTCYVLSALEWLWAQPIEYRRETLPCHDPPNEQYLDWAYFGDASSILPGAKEHHGPEDPPEGEPGEPSGAAPGPAPGFGPELGGADEDDNARSTWQTPIVLCIHGLGDNKDIPYIKRFARVCLRKGWRVVVWSYWRFMFEESRDLKIVIDHLHTQCPRAPITAVAWSAGSYYLTRYLQKAGADKTPLVSAICQSPCLDFVQAVNDVTANENTTYPLFLLGQAHTCVRRHVRNDKRIKDKAAFNDLLLELDPMMLFNRFSTMLPEPIPDDTGFGPAGFTTDTGTVMERVQNAAHYTTRSIDEMHKIQVPTLLLHAEDDPVVSSLHVDWGKLESNRKIIVAHTRRGGHCAWHEGLMPVGDTWGDRVTSNFISAVIEMHSQTHFLVELVRNAMALENFSARPGMRRAQGFDPRSITRITSASDLASMGQARLTVGHNGVFGTSRQDSNRE</sequence>
<comment type="similarity">
    <text evidence="1">Belongs to the AB hydrolase superfamily. AB hydrolase 4 family.</text>
</comment>
<evidence type="ECO:0000313" key="3">
    <source>
        <dbReference type="EMBL" id="GBG33048.1"/>
    </source>
</evidence>
<dbReference type="OrthoDB" id="247542at2759"/>
<protein>
    <submittedName>
        <fullName evidence="3">Monoacylglycerol lipase ABHD2</fullName>
    </submittedName>
</protein>
<dbReference type="InParanoid" id="A0A2R5GTH2"/>
<dbReference type="GO" id="GO:0034338">
    <property type="term" value="F:short-chain carboxylesterase activity"/>
    <property type="evidence" value="ECO:0007669"/>
    <property type="project" value="TreeGrafter"/>
</dbReference>
<dbReference type="SUPFAM" id="SSF53474">
    <property type="entry name" value="alpha/beta-Hydrolases"/>
    <property type="match status" value="1"/>
</dbReference>
<comment type="caution">
    <text evidence="3">The sequence shown here is derived from an EMBL/GenBank/DDBJ whole genome shotgun (WGS) entry which is preliminary data.</text>
</comment>
<organism evidence="3 4">
    <name type="scientific">Hondaea fermentalgiana</name>
    <dbReference type="NCBI Taxonomy" id="2315210"/>
    <lineage>
        <taxon>Eukaryota</taxon>
        <taxon>Sar</taxon>
        <taxon>Stramenopiles</taxon>
        <taxon>Bigyra</taxon>
        <taxon>Labyrinthulomycetes</taxon>
        <taxon>Thraustochytrida</taxon>
        <taxon>Thraustochytriidae</taxon>
        <taxon>Hondaea</taxon>
    </lineage>
</organism>
<proteinExistence type="inferred from homology"/>
<dbReference type="Proteomes" id="UP000241890">
    <property type="component" value="Unassembled WGS sequence"/>
</dbReference>
<dbReference type="EMBL" id="BEYU01000141">
    <property type="protein sequence ID" value="GBG33048.1"/>
    <property type="molecule type" value="Genomic_DNA"/>
</dbReference>
<accession>A0A2R5GTH2</accession>
<evidence type="ECO:0000256" key="1">
    <source>
        <dbReference type="ARBA" id="ARBA00010884"/>
    </source>
</evidence>
<dbReference type="AlphaFoldDB" id="A0A2R5GTH2"/>
<dbReference type="GO" id="GO:0047372">
    <property type="term" value="F:monoacylglycerol lipase activity"/>
    <property type="evidence" value="ECO:0007669"/>
    <property type="project" value="TreeGrafter"/>
</dbReference>
<keyword evidence="4" id="KW-1185">Reference proteome</keyword>
<evidence type="ECO:0000313" key="4">
    <source>
        <dbReference type="Proteomes" id="UP000241890"/>
    </source>
</evidence>
<dbReference type="InterPro" id="IPR029058">
    <property type="entry name" value="AB_hydrolase_fold"/>
</dbReference>
<evidence type="ECO:0000256" key="2">
    <source>
        <dbReference type="SAM" id="MobiDB-lite"/>
    </source>
</evidence>
<feature type="region of interest" description="Disordered" evidence="2">
    <location>
        <begin position="206"/>
        <end position="245"/>
    </location>
</feature>
<name>A0A2R5GTH2_9STRA</name>
<dbReference type="Gene3D" id="3.40.50.1820">
    <property type="entry name" value="alpha/beta hydrolase"/>
    <property type="match status" value="1"/>
</dbReference>
<gene>
    <name evidence="3" type="ORF">FCC1311_092722</name>
</gene>
<dbReference type="PANTHER" id="PTHR10794">
    <property type="entry name" value="ABHYDROLASE DOMAIN-CONTAINING PROTEIN"/>
    <property type="match status" value="1"/>
</dbReference>